<evidence type="ECO:0000313" key="2">
    <source>
        <dbReference type="EMBL" id="OCL07016.1"/>
    </source>
</evidence>
<dbReference type="Proteomes" id="UP000250140">
    <property type="component" value="Unassembled WGS sequence"/>
</dbReference>
<dbReference type="OrthoDB" id="1930760at2759"/>
<reference evidence="2 3" key="1">
    <citation type="journal article" date="2016" name="Nat. Commun.">
        <title>Ectomycorrhizal ecology is imprinted in the genome of the dominant symbiotic fungus Cenococcum geophilum.</title>
        <authorList>
            <consortium name="DOE Joint Genome Institute"/>
            <person name="Peter M."/>
            <person name="Kohler A."/>
            <person name="Ohm R.A."/>
            <person name="Kuo A."/>
            <person name="Krutzmann J."/>
            <person name="Morin E."/>
            <person name="Arend M."/>
            <person name="Barry K.W."/>
            <person name="Binder M."/>
            <person name="Choi C."/>
            <person name="Clum A."/>
            <person name="Copeland A."/>
            <person name="Grisel N."/>
            <person name="Haridas S."/>
            <person name="Kipfer T."/>
            <person name="LaButti K."/>
            <person name="Lindquist E."/>
            <person name="Lipzen A."/>
            <person name="Maire R."/>
            <person name="Meier B."/>
            <person name="Mihaltcheva S."/>
            <person name="Molinier V."/>
            <person name="Murat C."/>
            <person name="Poggeler S."/>
            <person name="Quandt C.A."/>
            <person name="Sperisen C."/>
            <person name="Tritt A."/>
            <person name="Tisserant E."/>
            <person name="Crous P.W."/>
            <person name="Henrissat B."/>
            <person name="Nehls U."/>
            <person name="Egli S."/>
            <person name="Spatafora J.W."/>
            <person name="Grigoriev I.V."/>
            <person name="Martin F.M."/>
        </authorList>
    </citation>
    <scope>NUCLEOTIDE SEQUENCE [LARGE SCALE GENOMIC DNA]</scope>
    <source>
        <strain evidence="2 3">CBS 207.34</strain>
    </source>
</reference>
<feature type="domain" description="DSBA-like thioredoxin" evidence="1">
    <location>
        <begin position="11"/>
        <end position="123"/>
    </location>
</feature>
<accession>A0A8E2EYS3</accession>
<evidence type="ECO:0000259" key="1">
    <source>
        <dbReference type="Pfam" id="PF01323"/>
    </source>
</evidence>
<dbReference type="SUPFAM" id="SSF52833">
    <property type="entry name" value="Thioredoxin-like"/>
    <property type="match status" value="1"/>
</dbReference>
<dbReference type="PANTHER" id="PTHR13887">
    <property type="entry name" value="GLUTATHIONE S-TRANSFERASE KAPPA"/>
    <property type="match status" value="1"/>
</dbReference>
<gene>
    <name evidence="2" type="ORF">AOQ84DRAFT_378072</name>
</gene>
<organism evidence="2 3">
    <name type="scientific">Glonium stellatum</name>
    <dbReference type="NCBI Taxonomy" id="574774"/>
    <lineage>
        <taxon>Eukaryota</taxon>
        <taxon>Fungi</taxon>
        <taxon>Dikarya</taxon>
        <taxon>Ascomycota</taxon>
        <taxon>Pezizomycotina</taxon>
        <taxon>Dothideomycetes</taxon>
        <taxon>Pleosporomycetidae</taxon>
        <taxon>Gloniales</taxon>
        <taxon>Gloniaceae</taxon>
        <taxon>Glonium</taxon>
    </lineage>
</organism>
<name>A0A8E2EYS3_9PEZI</name>
<dbReference type="Gene3D" id="3.40.30.10">
    <property type="entry name" value="Glutaredoxin"/>
    <property type="match status" value="1"/>
</dbReference>
<dbReference type="InterPro" id="IPR036249">
    <property type="entry name" value="Thioredoxin-like_sf"/>
</dbReference>
<dbReference type="PANTHER" id="PTHR13887:SF41">
    <property type="entry name" value="THIOREDOXIN SUPERFAMILY PROTEIN"/>
    <property type="match status" value="1"/>
</dbReference>
<dbReference type="EMBL" id="KV749934">
    <property type="protein sequence ID" value="OCL07016.1"/>
    <property type="molecule type" value="Genomic_DNA"/>
</dbReference>
<evidence type="ECO:0000313" key="3">
    <source>
        <dbReference type="Proteomes" id="UP000250140"/>
    </source>
</evidence>
<proteinExistence type="predicted"/>
<dbReference type="InterPro" id="IPR001853">
    <property type="entry name" value="DSBA-like_thioredoxin_dom"/>
</dbReference>
<dbReference type="GO" id="GO:0016491">
    <property type="term" value="F:oxidoreductase activity"/>
    <property type="evidence" value="ECO:0007669"/>
    <property type="project" value="InterPro"/>
</dbReference>
<protein>
    <recommendedName>
        <fullName evidence="1">DSBA-like thioredoxin domain-containing protein</fullName>
    </recommendedName>
</protein>
<dbReference type="Pfam" id="PF01323">
    <property type="entry name" value="DSBA"/>
    <property type="match status" value="1"/>
</dbReference>
<keyword evidence="3" id="KW-1185">Reference proteome</keyword>
<sequence length="134" mass="15281">MLSRMGPERTAKTGNSRLSHQLLELAKRKSLETQWNIAQELFKLQFEEERDITDIQTLVDAGVRCGFSKDEVSEWLNGQKGVEAVNREVEKVKKMGIDGVPRFLLQDGNYSIEGAADTMDFFEIFIKIKEQEGV</sequence>
<dbReference type="AlphaFoldDB" id="A0A8E2EYS3"/>